<feature type="chain" id="PRO_5011577705" evidence="4">
    <location>
        <begin position="30"/>
        <end position="600"/>
    </location>
</feature>
<feature type="repeat" description="Cell wall-binding" evidence="2">
    <location>
        <begin position="503"/>
        <end position="522"/>
    </location>
</feature>
<feature type="compositionally biased region" description="Basic and acidic residues" evidence="3">
    <location>
        <begin position="134"/>
        <end position="145"/>
    </location>
</feature>
<accession>A0A1I1R8X9</accession>
<evidence type="ECO:0000313" key="6">
    <source>
        <dbReference type="Proteomes" id="UP000199263"/>
    </source>
</evidence>
<dbReference type="Pfam" id="PF01473">
    <property type="entry name" value="Choline_bind_1"/>
    <property type="match status" value="2"/>
</dbReference>
<feature type="signal peptide" evidence="4">
    <location>
        <begin position="1"/>
        <end position="29"/>
    </location>
</feature>
<evidence type="ECO:0000256" key="1">
    <source>
        <dbReference type="ARBA" id="ARBA00022737"/>
    </source>
</evidence>
<dbReference type="OrthoDB" id="1883055at2"/>
<sequence>MFKRANKMTALLVAAAAVVSLVPATGVNAADVKRIESKDGTVYNAQAYKDGSFVIDGDVVKEDNDEVYFLKDGKYTPLQDLDSGDDFEGVKSAKYLEMQGGDYFVDLTNGKVTDDNVREDNADDAASALRKNVKKDTDGRYKEDSSSSNGVYGSEALPNLDNAQIEGSKYGDTWYKTKYADKKITGLEYNVYADAKGKYIDADYNIGKIKVETVTGSSVTLKNTDADKLKEDEDTQAAVTVIGTLTQDSKNIYRKATITVTSKENIAQINGVNIYQEDKNGKEVKTVFTDASENAITKANAKSTKVVKFDVIQKISKEQASDDIDGAKYAKTVNTYIISKDNGEEPKSGDKNEMLAGTGVEYTVADGKIVAYDKTNKKVQAIELKSKSSYYYTDVHDFNDDEIEALDTDVDGNLWMVDDGFVYKFDNDEDWDKVYKVDGSMNKLSVYNKDNMVIWSDKDKDDEVYSIIGAKDKEDEKPVVATKGWVQATDGTWTYVNEDGTKATGWLNLAGTWYYMNDNGVMATGWKIVNGTWYYLNDSGSMATGWKNVSGTWYFLEPSGAMKTGWYKDGDTWYYLNANGSMAANTTVDGCNLGANGAWI</sequence>
<keyword evidence="6" id="KW-1185">Reference proteome</keyword>
<protein>
    <submittedName>
        <fullName evidence="5">Putative cell wall binding repeat-containing protein</fullName>
    </submittedName>
</protein>
<dbReference type="AlphaFoldDB" id="A0A1I1R8X9"/>
<dbReference type="Pfam" id="PF19127">
    <property type="entry name" value="Choline_bind_3"/>
    <property type="match status" value="1"/>
</dbReference>
<dbReference type="STRING" id="119641.SAMN05421842_12831"/>
<feature type="repeat" description="Cell wall-binding" evidence="2">
    <location>
        <begin position="523"/>
        <end position="542"/>
    </location>
</feature>
<evidence type="ECO:0000256" key="3">
    <source>
        <dbReference type="SAM" id="MobiDB-lite"/>
    </source>
</evidence>
<name>A0A1I1R8X9_9CLOT</name>
<dbReference type="EMBL" id="FOMG01000028">
    <property type="protein sequence ID" value="SFD26780.1"/>
    <property type="molecule type" value="Genomic_DNA"/>
</dbReference>
<feature type="region of interest" description="Disordered" evidence="3">
    <location>
        <begin position="134"/>
        <end position="156"/>
    </location>
</feature>
<gene>
    <name evidence="5" type="ORF">SAMN05421842_12831</name>
</gene>
<feature type="repeat" description="Cell wall-binding" evidence="2">
    <location>
        <begin position="543"/>
        <end position="562"/>
    </location>
</feature>
<evidence type="ECO:0000256" key="4">
    <source>
        <dbReference type="SAM" id="SignalP"/>
    </source>
</evidence>
<dbReference type="RefSeq" id="WP_090093550.1">
    <property type="nucleotide sequence ID" value="NZ_FOMG01000028.1"/>
</dbReference>
<keyword evidence="1" id="KW-0677">Repeat</keyword>
<dbReference type="Proteomes" id="UP000199263">
    <property type="component" value="Unassembled WGS sequence"/>
</dbReference>
<dbReference type="InterPro" id="IPR018337">
    <property type="entry name" value="Cell_wall/Cho-bd_repeat"/>
</dbReference>
<proteinExistence type="predicted"/>
<evidence type="ECO:0000313" key="5">
    <source>
        <dbReference type="EMBL" id="SFD26780.1"/>
    </source>
</evidence>
<keyword evidence="4" id="KW-0732">Signal</keyword>
<feature type="repeat" description="Cell wall-binding" evidence="2">
    <location>
        <begin position="563"/>
        <end position="582"/>
    </location>
</feature>
<evidence type="ECO:0000256" key="2">
    <source>
        <dbReference type="PROSITE-ProRule" id="PRU00591"/>
    </source>
</evidence>
<organism evidence="5 6">
    <name type="scientific">Clostridium uliginosum</name>
    <dbReference type="NCBI Taxonomy" id="119641"/>
    <lineage>
        <taxon>Bacteria</taxon>
        <taxon>Bacillati</taxon>
        <taxon>Bacillota</taxon>
        <taxon>Clostridia</taxon>
        <taxon>Eubacteriales</taxon>
        <taxon>Clostridiaceae</taxon>
        <taxon>Clostridium</taxon>
    </lineage>
</organism>
<dbReference type="PROSITE" id="PS51170">
    <property type="entry name" value="CW"/>
    <property type="match status" value="4"/>
</dbReference>
<dbReference type="Gene3D" id="2.10.270.10">
    <property type="entry name" value="Cholin Binding"/>
    <property type="match status" value="2"/>
</dbReference>
<dbReference type="SUPFAM" id="SSF69360">
    <property type="entry name" value="Cell wall binding repeat"/>
    <property type="match status" value="1"/>
</dbReference>
<reference evidence="5 6" key="1">
    <citation type="submission" date="2016-10" db="EMBL/GenBank/DDBJ databases">
        <authorList>
            <person name="de Groot N.N."/>
        </authorList>
    </citation>
    <scope>NUCLEOTIDE SEQUENCE [LARGE SCALE GENOMIC DNA]</scope>
    <source>
        <strain evidence="5 6">DSM 12992</strain>
    </source>
</reference>